<keyword evidence="2" id="KW-0539">Nucleus</keyword>
<feature type="compositionally biased region" description="Basic residues" evidence="3">
    <location>
        <begin position="207"/>
        <end position="216"/>
    </location>
</feature>
<dbReference type="GeneID" id="14926200"/>
<dbReference type="GO" id="GO:0006284">
    <property type="term" value="P:base-excision repair"/>
    <property type="evidence" value="ECO:0007669"/>
    <property type="project" value="InterPro"/>
</dbReference>
<dbReference type="AlphaFoldDB" id="L8HIW9"/>
<comment type="subcellular location">
    <subcellularLocation>
        <location evidence="1">Nucleus</location>
    </subcellularLocation>
</comment>
<evidence type="ECO:0000259" key="4">
    <source>
        <dbReference type="Pfam" id="PF00730"/>
    </source>
</evidence>
<dbReference type="GO" id="GO:0003677">
    <property type="term" value="F:DNA binding"/>
    <property type="evidence" value="ECO:0007669"/>
    <property type="project" value="InterPro"/>
</dbReference>
<dbReference type="Pfam" id="PF00730">
    <property type="entry name" value="HhH-GPD"/>
    <property type="match status" value="1"/>
</dbReference>
<dbReference type="GO" id="GO:0003824">
    <property type="term" value="F:catalytic activity"/>
    <property type="evidence" value="ECO:0007669"/>
    <property type="project" value="InterPro"/>
</dbReference>
<evidence type="ECO:0000313" key="6">
    <source>
        <dbReference type="Proteomes" id="UP000011083"/>
    </source>
</evidence>
<feature type="domain" description="HhH-GPD" evidence="4">
    <location>
        <begin position="24"/>
        <end position="115"/>
    </location>
</feature>
<feature type="region of interest" description="Disordered" evidence="3">
    <location>
        <begin position="146"/>
        <end position="229"/>
    </location>
</feature>
<protein>
    <submittedName>
        <fullName evidence="5">Base excision DNA repair protein, HhHGPD subfamily protein</fullName>
    </submittedName>
</protein>
<dbReference type="PANTHER" id="PTHR15074">
    <property type="entry name" value="METHYL-CPG-BINDING PROTEIN"/>
    <property type="match status" value="1"/>
</dbReference>
<sequence>MKEEQEGPETYHTSPWRLLVVSIVRPVVGDLFDRYPSPEAMAEADEEELAGMIRRLGLYRKRAKALVDFSRTYLDSPPWRTPAELKYFGKYADDSYRLFCLGGTSLSLWLTPLLLCSSRVRPRDKKLKQYRDWLFAHYGAKKSESELEEEHEWAEQERKEERKRARAATLNSTKLEGDFDETGMEQEDDTEEQSIVDNAEEDVPRLRKERKTKKRRAPDEVKADAEETG</sequence>
<organism evidence="5 6">
    <name type="scientific">Acanthamoeba castellanii (strain ATCC 30010 / Neff)</name>
    <dbReference type="NCBI Taxonomy" id="1257118"/>
    <lineage>
        <taxon>Eukaryota</taxon>
        <taxon>Amoebozoa</taxon>
        <taxon>Discosea</taxon>
        <taxon>Longamoebia</taxon>
        <taxon>Centramoebida</taxon>
        <taxon>Acanthamoebidae</taxon>
        <taxon>Acanthamoeba</taxon>
    </lineage>
</organism>
<dbReference type="InterPro" id="IPR003265">
    <property type="entry name" value="HhH-GPD_domain"/>
</dbReference>
<dbReference type="PANTHER" id="PTHR15074:SF0">
    <property type="entry name" value="METHYL-CPG-BINDING DOMAIN PROTEIN 4-LIKE PROTEIN"/>
    <property type="match status" value="1"/>
</dbReference>
<keyword evidence="6" id="KW-1185">Reference proteome</keyword>
<dbReference type="GO" id="GO:0005634">
    <property type="term" value="C:nucleus"/>
    <property type="evidence" value="ECO:0007669"/>
    <property type="project" value="UniProtKB-SubCell"/>
</dbReference>
<proteinExistence type="predicted"/>
<reference evidence="5 6" key="1">
    <citation type="journal article" date="2013" name="Genome Biol.">
        <title>Genome of Acanthamoeba castellanii highlights extensive lateral gene transfer and early evolution of tyrosine kinase signaling.</title>
        <authorList>
            <person name="Clarke M."/>
            <person name="Lohan A.J."/>
            <person name="Liu B."/>
            <person name="Lagkouvardos I."/>
            <person name="Roy S."/>
            <person name="Zafar N."/>
            <person name="Bertelli C."/>
            <person name="Schilde C."/>
            <person name="Kianianmomeni A."/>
            <person name="Burglin T.R."/>
            <person name="Frech C."/>
            <person name="Turcotte B."/>
            <person name="Kopec K.O."/>
            <person name="Synnott J.M."/>
            <person name="Choo C."/>
            <person name="Paponov I."/>
            <person name="Finkler A."/>
            <person name="Soon Heng Tan C."/>
            <person name="Hutchins A.P."/>
            <person name="Weinmeier T."/>
            <person name="Rattei T."/>
            <person name="Chu J.S."/>
            <person name="Gimenez G."/>
            <person name="Irimia M."/>
            <person name="Rigden D.J."/>
            <person name="Fitzpatrick D.A."/>
            <person name="Lorenzo-Morales J."/>
            <person name="Bateman A."/>
            <person name="Chiu C.H."/>
            <person name="Tang P."/>
            <person name="Hegemann P."/>
            <person name="Fromm H."/>
            <person name="Raoult D."/>
            <person name="Greub G."/>
            <person name="Miranda-Saavedra D."/>
            <person name="Chen N."/>
            <person name="Nash P."/>
            <person name="Ginger M.L."/>
            <person name="Horn M."/>
            <person name="Schaap P."/>
            <person name="Caler L."/>
            <person name="Loftus B."/>
        </authorList>
    </citation>
    <scope>NUCLEOTIDE SEQUENCE [LARGE SCALE GENOMIC DNA]</scope>
    <source>
        <strain evidence="5 6">Neff</strain>
    </source>
</reference>
<dbReference type="Proteomes" id="UP000011083">
    <property type="component" value="Unassembled WGS sequence"/>
</dbReference>
<evidence type="ECO:0000256" key="2">
    <source>
        <dbReference type="ARBA" id="ARBA00023242"/>
    </source>
</evidence>
<dbReference type="RefSeq" id="XP_004367912.1">
    <property type="nucleotide sequence ID" value="XM_004367855.1"/>
</dbReference>
<feature type="compositionally biased region" description="Basic and acidic residues" evidence="3">
    <location>
        <begin position="153"/>
        <end position="163"/>
    </location>
</feature>
<dbReference type="InterPro" id="IPR011257">
    <property type="entry name" value="DNA_glycosylase"/>
</dbReference>
<gene>
    <name evidence="5" type="ORF">ACA1_288780</name>
</gene>
<evidence type="ECO:0000256" key="1">
    <source>
        <dbReference type="ARBA" id="ARBA00004123"/>
    </source>
</evidence>
<dbReference type="EMBL" id="KB007805">
    <property type="protein sequence ID" value="ELR25157.1"/>
    <property type="molecule type" value="Genomic_DNA"/>
</dbReference>
<evidence type="ECO:0000256" key="3">
    <source>
        <dbReference type="SAM" id="MobiDB-lite"/>
    </source>
</evidence>
<name>L8HIW9_ACACF</name>
<dbReference type="SUPFAM" id="SSF48150">
    <property type="entry name" value="DNA-glycosylase"/>
    <property type="match status" value="1"/>
</dbReference>
<dbReference type="VEuPathDB" id="AmoebaDB:ACA1_288780"/>
<feature type="compositionally biased region" description="Acidic residues" evidence="3">
    <location>
        <begin position="178"/>
        <end position="201"/>
    </location>
</feature>
<accession>L8HIW9</accession>
<evidence type="ECO:0000313" key="5">
    <source>
        <dbReference type="EMBL" id="ELR25157.1"/>
    </source>
</evidence>
<dbReference type="Gene3D" id="1.10.340.30">
    <property type="entry name" value="Hypothetical protein, domain 2"/>
    <property type="match status" value="1"/>
</dbReference>
<feature type="compositionally biased region" description="Basic and acidic residues" evidence="3">
    <location>
        <begin position="217"/>
        <end position="229"/>
    </location>
</feature>
<dbReference type="KEGG" id="acan:ACA1_288780"/>
<dbReference type="InterPro" id="IPR045138">
    <property type="entry name" value="MeCP2/MBD4"/>
</dbReference>
<dbReference type="OrthoDB" id="10265068at2759"/>
<dbReference type="STRING" id="1257118.L8HIW9"/>